<organism evidence="3 4">
    <name type="scientific">Phocaeicola sartorii</name>
    <dbReference type="NCBI Taxonomy" id="671267"/>
    <lineage>
        <taxon>Bacteria</taxon>
        <taxon>Pseudomonadati</taxon>
        <taxon>Bacteroidota</taxon>
        <taxon>Bacteroidia</taxon>
        <taxon>Bacteroidales</taxon>
        <taxon>Bacteroidaceae</taxon>
        <taxon>Phocaeicola</taxon>
    </lineage>
</organism>
<comment type="caution">
    <text evidence="3">The sequence shown here is derived from an EMBL/GenBank/DDBJ whole genome shotgun (WGS) entry which is preliminary data.</text>
</comment>
<feature type="chain" id="PRO_5021010361" description="Minor fimbrium subunit Mfa1 C-terminal domain-containing protein" evidence="1">
    <location>
        <begin position="22"/>
        <end position="681"/>
    </location>
</feature>
<name>A0A4S2FQM7_9BACT</name>
<feature type="signal peptide" evidence="1">
    <location>
        <begin position="1"/>
        <end position="21"/>
    </location>
</feature>
<dbReference type="Gene3D" id="2.60.40.3690">
    <property type="match status" value="1"/>
</dbReference>
<feature type="domain" description="Minor fimbrium subunit Mfa1 C-terminal" evidence="2">
    <location>
        <begin position="596"/>
        <end position="673"/>
    </location>
</feature>
<accession>A0A4S2FQM7</accession>
<dbReference type="InterPro" id="IPR047786">
    <property type="entry name" value="Mfa1_fim"/>
</dbReference>
<proteinExistence type="predicted"/>
<dbReference type="GO" id="GO:0009418">
    <property type="term" value="C:pilus shaft"/>
    <property type="evidence" value="ECO:0007669"/>
    <property type="project" value="InterPro"/>
</dbReference>
<dbReference type="EMBL" id="SRYJ01000012">
    <property type="protein sequence ID" value="TGY71392.1"/>
    <property type="molecule type" value="Genomic_DNA"/>
</dbReference>
<sequence length="681" mass="72339">MKFNKYYLMSALFCMALASCSDDVTEGQDGNTSIEQPESVKSTYVSFNLNFTGTSSRAFDESTTTIANAEKAVKDYALFVFKNEEGGDALNTLELYETGSTPEPESGDKFNTDAYLISSGSKKVFVVVNGADNGLVLDEINRQLGENLTINKTLLSDFEKLKFNMSYGTGTGALHNAASILGGATADLGNGLLMSGFATATLKDGVSEEDAKKGTNHIEIGVDRASAKITIGVDTDDNTANFDNNLFIVAASSSTIENPFAANSLKPELGTISAVNYAMFNQNTAGFLVAHEGTVVANDNKTIFEDPNYAYDSENDLYSDGVTKQIPWYYQNQSEHDGSKYVDFYTKFGDATTSIGKVIALTGTPADGSAALNPSYIPENTNAFPVKGNTTYAMLEATFVPEQTRSVDMTAPIKVASEAGSALFNQAAKPISGSFLYSKEYGVFFGIDADAGDAIPRFTADNISSIIGTDPQYANNVTAIKAIAAKMISDANVNAQTTAGEVESAAMKAKKVTIGDIVLSSSTSAVSGNGGKWLVTVESAGTTDNVGCDANAADNAKYFKITKIQLQNASSTGFEVDGNGITTAKFPGKISTFGIYPAGKCYYRLNIQDEDLATGISPLRYAVMRNYWYQISLHSFKDLGYPNPAIAAGAATDALGADTHVSATITVKPWSVKNMKPEVGL</sequence>
<dbReference type="Proteomes" id="UP000310760">
    <property type="component" value="Unassembled WGS sequence"/>
</dbReference>
<evidence type="ECO:0000259" key="2">
    <source>
        <dbReference type="Pfam" id="PF15495"/>
    </source>
</evidence>
<evidence type="ECO:0000313" key="4">
    <source>
        <dbReference type="Proteomes" id="UP000310760"/>
    </source>
</evidence>
<dbReference type="InterPro" id="IPR029140">
    <property type="entry name" value="Mfa1_C"/>
</dbReference>
<evidence type="ECO:0000256" key="1">
    <source>
        <dbReference type="SAM" id="SignalP"/>
    </source>
</evidence>
<dbReference type="RefSeq" id="WP_135950933.1">
    <property type="nucleotide sequence ID" value="NZ_CAOOJZ010000010.1"/>
</dbReference>
<evidence type="ECO:0000313" key="3">
    <source>
        <dbReference type="EMBL" id="TGY71392.1"/>
    </source>
</evidence>
<dbReference type="NCBIfam" id="NF038041">
    <property type="entry name" value="fim_Mfa1_fam"/>
    <property type="match status" value="1"/>
</dbReference>
<gene>
    <name evidence="3" type="ORF">E5339_06935</name>
</gene>
<dbReference type="Gene3D" id="2.60.40.2580">
    <property type="match status" value="1"/>
</dbReference>
<dbReference type="PROSITE" id="PS51257">
    <property type="entry name" value="PROKAR_LIPOPROTEIN"/>
    <property type="match status" value="1"/>
</dbReference>
<reference evidence="3 4" key="1">
    <citation type="submission" date="2019-04" db="EMBL/GenBank/DDBJ databases">
        <title>Microbes associate with the intestines of laboratory mice.</title>
        <authorList>
            <person name="Navarre W."/>
            <person name="Wong E."/>
            <person name="Huang K."/>
            <person name="Tropini C."/>
            <person name="Ng K."/>
            <person name="Yu B."/>
        </authorList>
    </citation>
    <scope>NUCLEOTIDE SEQUENCE [LARGE SCALE GENOMIC DNA]</scope>
    <source>
        <strain evidence="3 4">NM22_B1</strain>
    </source>
</reference>
<dbReference type="Pfam" id="PF15495">
    <property type="entry name" value="Fimbrillin_C"/>
    <property type="match status" value="1"/>
</dbReference>
<dbReference type="AlphaFoldDB" id="A0A4S2FQM7"/>
<protein>
    <recommendedName>
        <fullName evidence="2">Minor fimbrium subunit Mfa1 C-terminal domain-containing protein</fullName>
    </recommendedName>
</protein>
<keyword evidence="1" id="KW-0732">Signal</keyword>